<proteinExistence type="predicted"/>
<gene>
    <name evidence="1" type="ORF">NIES37_64210</name>
</gene>
<reference evidence="1 2" key="1">
    <citation type="submission" date="2017-06" db="EMBL/GenBank/DDBJ databases">
        <title>Genome sequencing of cyanobaciteial culture collection at National Institute for Environmental Studies (NIES).</title>
        <authorList>
            <person name="Hirose Y."/>
            <person name="Shimura Y."/>
            <person name="Fujisawa T."/>
            <person name="Nakamura Y."/>
            <person name="Kawachi M."/>
        </authorList>
    </citation>
    <scope>NUCLEOTIDE SEQUENCE [LARGE SCALE GENOMIC DNA]</scope>
    <source>
        <strain evidence="1 2">NIES-37</strain>
    </source>
</reference>
<dbReference type="Proteomes" id="UP000218785">
    <property type="component" value="Chromosome"/>
</dbReference>
<dbReference type="KEGG" id="ttq:NIES37_64210"/>
<evidence type="ECO:0000313" key="1">
    <source>
        <dbReference type="EMBL" id="BAZ02409.1"/>
    </source>
</evidence>
<sequence>MKDREEVNFDSGIGDSNPLAAINSISKINSSPSPNPPNFT</sequence>
<accession>A0A1Z4N9J5</accession>
<protein>
    <submittedName>
        <fullName evidence="1">Uncharacterized protein</fullName>
    </submittedName>
</protein>
<keyword evidence="2" id="KW-1185">Reference proteome</keyword>
<dbReference type="AlphaFoldDB" id="A0A1Z4N9J5"/>
<evidence type="ECO:0000313" key="2">
    <source>
        <dbReference type="Proteomes" id="UP000218785"/>
    </source>
</evidence>
<organism evidence="1 2">
    <name type="scientific">Tolypothrix tenuis PCC 7101</name>
    <dbReference type="NCBI Taxonomy" id="231146"/>
    <lineage>
        <taxon>Bacteria</taxon>
        <taxon>Bacillati</taxon>
        <taxon>Cyanobacteriota</taxon>
        <taxon>Cyanophyceae</taxon>
        <taxon>Nostocales</taxon>
        <taxon>Tolypothrichaceae</taxon>
        <taxon>Tolypothrix</taxon>
    </lineage>
</organism>
<name>A0A1Z4N9J5_9CYAN</name>
<dbReference type="EMBL" id="AP018248">
    <property type="protein sequence ID" value="BAZ02409.1"/>
    <property type="molecule type" value="Genomic_DNA"/>
</dbReference>